<dbReference type="PANTHER" id="PTHR21041">
    <property type="entry name" value="DENDRITIC CELL-SPECIFIC TRANSMEMBRANE PROTEIN"/>
    <property type="match status" value="1"/>
</dbReference>
<dbReference type="eggNOG" id="KOG3726">
    <property type="taxonomic scope" value="Eukaryota"/>
</dbReference>
<dbReference type="PANTHER" id="PTHR21041:SF9">
    <property type="entry name" value="DENDRITIC CELL-SPECIFIC TRANSMEMBRANE PROTEIN-LIKE DOMAIN-CONTAINING PROTEIN"/>
    <property type="match status" value="1"/>
</dbReference>
<organism evidence="9 10">
    <name type="scientific">Drosophila mojavensis</name>
    <name type="common">Fruit fly</name>
    <dbReference type="NCBI Taxonomy" id="7230"/>
    <lineage>
        <taxon>Eukaryota</taxon>
        <taxon>Metazoa</taxon>
        <taxon>Ecdysozoa</taxon>
        <taxon>Arthropoda</taxon>
        <taxon>Hexapoda</taxon>
        <taxon>Insecta</taxon>
        <taxon>Pterygota</taxon>
        <taxon>Neoptera</taxon>
        <taxon>Endopterygota</taxon>
        <taxon>Diptera</taxon>
        <taxon>Brachycera</taxon>
        <taxon>Muscomorpha</taxon>
        <taxon>Ephydroidea</taxon>
        <taxon>Drosophilidae</taxon>
        <taxon>Drosophila</taxon>
    </lineage>
</organism>
<protein>
    <submittedName>
        <fullName evidence="9">Uncharacterized protein, isoform C</fullName>
    </submittedName>
</protein>
<feature type="compositionally biased region" description="Basic and acidic residues" evidence="5">
    <location>
        <begin position="23"/>
        <end position="37"/>
    </location>
</feature>
<evidence type="ECO:0000259" key="7">
    <source>
        <dbReference type="Pfam" id="PF07782"/>
    </source>
</evidence>
<keyword evidence="4 6" id="KW-0472">Membrane</keyword>
<feature type="transmembrane region" description="Helical" evidence="6">
    <location>
        <begin position="131"/>
        <end position="151"/>
    </location>
</feature>
<dbReference type="InterPro" id="IPR051856">
    <property type="entry name" value="CSR-E3_Ligase_Protein"/>
</dbReference>
<sequence>MSEYSLDSSYQSSSEAVRIEAGSSRKTDREPSSDKNAAKQGNDYVKKTSNSGSAPRYGNMYSLHRSFERNQTAIYSTKMDPKGNREPDPKHRSPPQSNLMFYAIIGYISGIVLILLWYLFNYRKEREELNLKWFCIVLLGLLLLIIIYSRATQSIGVLCLVSIFGYTGRELFISLALLLAVLGPVTNILGNMEIMAYSLSCGQTLLSAALTPMHEIMGSPVYVVEQAVYTCLSQVRKLMDRLDRALRSIEELIWQLYSGYKSCDQWLLHQQSFFEHQVGSPYDRCMGAGMISVQDCKAKFKKQPSVCALEKHIEWFCSNLKDLPSFFDVSLKEQQQIVDQVFSRPMEMFGKIRALFEVSITFDHSPKSDENSGASGSDIGQNIAADFDRHIFLFIYIWLAAVLALLIGLLVLHSIYFHVNYLDSNHYRNYYLTKEFFDINKEKPTGLTENLLPLRPTERKTFVGLDSWRLLPSETRHANASIVLLLIISFQLFTICVFDYGLSWMLANLTYHLHKTAELEPPEYTKVVIKRGGFIADLLRDLVQAFEPLTKNLIVDIQHCLPLPRPPKFLRYWEIMMLCLLAWILIIGEPISHRVGHKVMSTFYPANGRRRAVLLHERLSYGRVVFIRRVRCRSQLLNFYVPDNCKCLTQFIAMMSGALYRLTKGYLGAYQGKYCLLCKSRLIYGSFVVCKTPNCRGIYCELCFLDLDSECLVCSLRIRFDDVVNITDVEDSSDAECARKAPPPDRSYANY</sequence>
<dbReference type="InterPro" id="IPR058842">
    <property type="entry name" value="DCST1_C"/>
</dbReference>
<evidence type="ECO:0000259" key="8">
    <source>
        <dbReference type="Pfam" id="PF26037"/>
    </source>
</evidence>
<dbReference type="Pfam" id="PF26037">
    <property type="entry name" value="zf-RING_DCST1_C"/>
    <property type="match status" value="1"/>
</dbReference>
<dbReference type="OrthoDB" id="6598372at2759"/>
<name>A0A0Q9XRQ3_DROMO</name>
<feature type="transmembrane region" description="Helical" evidence="6">
    <location>
        <begin position="99"/>
        <end position="119"/>
    </location>
</feature>
<evidence type="ECO:0000256" key="6">
    <source>
        <dbReference type="SAM" id="Phobius"/>
    </source>
</evidence>
<accession>A0A0Q9XRQ3</accession>
<feature type="transmembrane region" description="Helical" evidence="6">
    <location>
        <begin position="569"/>
        <end position="588"/>
    </location>
</feature>
<feature type="compositionally biased region" description="Low complexity" evidence="5">
    <location>
        <begin position="1"/>
        <end position="15"/>
    </location>
</feature>
<gene>
    <name evidence="9" type="primary">Dmoj\GI16755</name>
    <name evidence="9" type="ORF">Dmoj_GI16755</name>
</gene>
<dbReference type="Proteomes" id="UP000009192">
    <property type="component" value="Unassembled WGS sequence"/>
</dbReference>
<evidence type="ECO:0000256" key="1">
    <source>
        <dbReference type="ARBA" id="ARBA00004141"/>
    </source>
</evidence>
<evidence type="ECO:0000313" key="10">
    <source>
        <dbReference type="Proteomes" id="UP000009192"/>
    </source>
</evidence>
<feature type="transmembrane region" description="Helical" evidence="6">
    <location>
        <begin position="391"/>
        <end position="416"/>
    </location>
</feature>
<keyword evidence="10" id="KW-1185">Reference proteome</keyword>
<reference evidence="9 10" key="1">
    <citation type="journal article" date="2007" name="Nature">
        <title>Evolution of genes and genomes on the Drosophila phylogeny.</title>
        <authorList>
            <consortium name="Drosophila 12 Genomes Consortium"/>
            <person name="Clark A.G."/>
            <person name="Eisen M.B."/>
            <person name="Smith D.R."/>
            <person name="Bergman C.M."/>
            <person name="Oliver B."/>
            <person name="Markow T.A."/>
            <person name="Kaufman T.C."/>
            <person name="Kellis M."/>
            <person name="Gelbart W."/>
            <person name="Iyer V.N."/>
            <person name="Pollard D.A."/>
            <person name="Sackton T.B."/>
            <person name="Larracuente A.M."/>
            <person name="Singh N.D."/>
            <person name="Abad J.P."/>
            <person name="Abt D.N."/>
            <person name="Adryan B."/>
            <person name="Aguade M."/>
            <person name="Akashi H."/>
            <person name="Anderson W.W."/>
            <person name="Aquadro C.F."/>
            <person name="Ardell D.H."/>
            <person name="Arguello R."/>
            <person name="Artieri C.G."/>
            <person name="Barbash D.A."/>
            <person name="Barker D."/>
            <person name="Barsanti P."/>
            <person name="Batterham P."/>
            <person name="Batzoglou S."/>
            <person name="Begun D."/>
            <person name="Bhutkar A."/>
            <person name="Blanco E."/>
            <person name="Bosak S.A."/>
            <person name="Bradley R.K."/>
            <person name="Brand A.D."/>
            <person name="Brent M.R."/>
            <person name="Brooks A.N."/>
            <person name="Brown R.H."/>
            <person name="Butlin R.K."/>
            <person name="Caggese C."/>
            <person name="Calvi B.R."/>
            <person name="Bernardo de Carvalho A."/>
            <person name="Caspi A."/>
            <person name="Castrezana S."/>
            <person name="Celniker S.E."/>
            <person name="Chang J.L."/>
            <person name="Chapple C."/>
            <person name="Chatterji S."/>
            <person name="Chinwalla A."/>
            <person name="Civetta A."/>
            <person name="Clifton S.W."/>
            <person name="Comeron J.M."/>
            <person name="Costello J.C."/>
            <person name="Coyne J.A."/>
            <person name="Daub J."/>
            <person name="David R.G."/>
            <person name="Delcher A.L."/>
            <person name="Delehaunty K."/>
            <person name="Do C.B."/>
            <person name="Ebling H."/>
            <person name="Edwards K."/>
            <person name="Eickbush T."/>
            <person name="Evans J.D."/>
            <person name="Filipski A."/>
            <person name="Findeiss S."/>
            <person name="Freyhult E."/>
            <person name="Fulton L."/>
            <person name="Fulton R."/>
            <person name="Garcia A.C."/>
            <person name="Gardiner A."/>
            <person name="Garfield D.A."/>
            <person name="Garvin B.E."/>
            <person name="Gibson G."/>
            <person name="Gilbert D."/>
            <person name="Gnerre S."/>
            <person name="Godfrey J."/>
            <person name="Good R."/>
            <person name="Gotea V."/>
            <person name="Gravely B."/>
            <person name="Greenberg A.J."/>
            <person name="Griffiths-Jones S."/>
            <person name="Gross S."/>
            <person name="Guigo R."/>
            <person name="Gustafson E.A."/>
            <person name="Haerty W."/>
            <person name="Hahn M.W."/>
            <person name="Halligan D.L."/>
            <person name="Halpern A.L."/>
            <person name="Halter G.M."/>
            <person name="Han M.V."/>
            <person name="Heger A."/>
            <person name="Hillier L."/>
            <person name="Hinrichs A.S."/>
            <person name="Holmes I."/>
            <person name="Hoskins R.A."/>
            <person name="Hubisz M.J."/>
            <person name="Hultmark D."/>
            <person name="Huntley M.A."/>
            <person name="Jaffe D.B."/>
            <person name="Jagadeeshan S."/>
            <person name="Jeck W.R."/>
            <person name="Johnson J."/>
            <person name="Jones C.D."/>
            <person name="Jordan W.C."/>
            <person name="Karpen G.H."/>
            <person name="Kataoka E."/>
            <person name="Keightley P.D."/>
            <person name="Kheradpour P."/>
            <person name="Kirkness E.F."/>
            <person name="Koerich L.B."/>
            <person name="Kristiansen K."/>
            <person name="Kudrna D."/>
            <person name="Kulathinal R.J."/>
            <person name="Kumar S."/>
            <person name="Kwok R."/>
            <person name="Lander E."/>
            <person name="Langley C.H."/>
            <person name="Lapoint R."/>
            <person name="Lazzaro B.P."/>
            <person name="Lee S.J."/>
            <person name="Levesque L."/>
            <person name="Li R."/>
            <person name="Lin C.F."/>
            <person name="Lin M.F."/>
            <person name="Lindblad-Toh K."/>
            <person name="Llopart A."/>
            <person name="Long M."/>
            <person name="Low L."/>
            <person name="Lozovsky E."/>
            <person name="Lu J."/>
            <person name="Luo M."/>
            <person name="Machado C.A."/>
            <person name="Makalowski W."/>
            <person name="Marzo M."/>
            <person name="Matsuda M."/>
            <person name="Matzkin L."/>
            <person name="McAllister B."/>
            <person name="McBride C.S."/>
            <person name="McKernan B."/>
            <person name="McKernan K."/>
            <person name="Mendez-Lago M."/>
            <person name="Minx P."/>
            <person name="Mollenhauer M.U."/>
            <person name="Montooth K."/>
            <person name="Mount S.M."/>
            <person name="Mu X."/>
            <person name="Myers E."/>
            <person name="Negre B."/>
            <person name="Newfeld S."/>
            <person name="Nielsen R."/>
            <person name="Noor M.A."/>
            <person name="O'Grady P."/>
            <person name="Pachter L."/>
            <person name="Papaceit M."/>
            <person name="Parisi M.J."/>
            <person name="Parisi M."/>
            <person name="Parts L."/>
            <person name="Pedersen J.S."/>
            <person name="Pesole G."/>
            <person name="Phillippy A.M."/>
            <person name="Ponting C.P."/>
            <person name="Pop M."/>
            <person name="Porcelli D."/>
            <person name="Powell J.R."/>
            <person name="Prohaska S."/>
            <person name="Pruitt K."/>
            <person name="Puig M."/>
            <person name="Quesneville H."/>
            <person name="Ram K.R."/>
            <person name="Rand D."/>
            <person name="Rasmussen M.D."/>
            <person name="Reed L.K."/>
            <person name="Reenan R."/>
            <person name="Reily A."/>
            <person name="Remington K.A."/>
            <person name="Rieger T.T."/>
            <person name="Ritchie M.G."/>
            <person name="Robin C."/>
            <person name="Rogers Y.H."/>
            <person name="Rohde C."/>
            <person name="Rozas J."/>
            <person name="Rubenfield M.J."/>
            <person name="Ruiz A."/>
            <person name="Russo S."/>
            <person name="Salzberg S.L."/>
            <person name="Sanchez-Gracia A."/>
            <person name="Saranga D.J."/>
            <person name="Sato H."/>
            <person name="Schaeffer S.W."/>
            <person name="Schatz M.C."/>
            <person name="Schlenke T."/>
            <person name="Schwartz R."/>
            <person name="Segarra C."/>
            <person name="Singh R.S."/>
            <person name="Sirot L."/>
            <person name="Sirota M."/>
            <person name="Sisneros N.B."/>
            <person name="Smith C.D."/>
            <person name="Smith T.F."/>
            <person name="Spieth J."/>
            <person name="Stage D.E."/>
            <person name="Stark A."/>
            <person name="Stephan W."/>
            <person name="Strausberg R.L."/>
            <person name="Strempel S."/>
            <person name="Sturgill D."/>
            <person name="Sutton G."/>
            <person name="Sutton G.G."/>
            <person name="Tao W."/>
            <person name="Teichmann S."/>
            <person name="Tobari Y.N."/>
            <person name="Tomimura Y."/>
            <person name="Tsolas J.M."/>
            <person name="Valente V.L."/>
            <person name="Venter E."/>
            <person name="Venter J.C."/>
            <person name="Vicario S."/>
            <person name="Vieira F.G."/>
            <person name="Vilella A.J."/>
            <person name="Villasante A."/>
            <person name="Walenz B."/>
            <person name="Wang J."/>
            <person name="Wasserman M."/>
            <person name="Watts T."/>
            <person name="Wilson D."/>
            <person name="Wilson R.K."/>
            <person name="Wing R.A."/>
            <person name="Wolfner M.F."/>
            <person name="Wong A."/>
            <person name="Wong G.K."/>
            <person name="Wu C.I."/>
            <person name="Wu G."/>
            <person name="Yamamoto D."/>
            <person name="Yang H.P."/>
            <person name="Yang S.P."/>
            <person name="Yorke J.A."/>
            <person name="Yoshida K."/>
            <person name="Zdobnov E."/>
            <person name="Zhang P."/>
            <person name="Zhang Y."/>
            <person name="Zimin A.V."/>
            <person name="Baldwin J."/>
            <person name="Abdouelleil A."/>
            <person name="Abdulkadir J."/>
            <person name="Abebe A."/>
            <person name="Abera B."/>
            <person name="Abreu J."/>
            <person name="Acer S.C."/>
            <person name="Aftuck L."/>
            <person name="Alexander A."/>
            <person name="An P."/>
            <person name="Anderson E."/>
            <person name="Anderson S."/>
            <person name="Arachi H."/>
            <person name="Azer M."/>
            <person name="Bachantsang P."/>
            <person name="Barry A."/>
            <person name="Bayul T."/>
            <person name="Berlin A."/>
            <person name="Bessette D."/>
            <person name="Bloom T."/>
            <person name="Blye J."/>
            <person name="Boguslavskiy L."/>
            <person name="Bonnet C."/>
            <person name="Boukhgalter B."/>
            <person name="Bourzgui I."/>
            <person name="Brown A."/>
            <person name="Cahill P."/>
            <person name="Channer S."/>
            <person name="Cheshatsang Y."/>
            <person name="Chuda L."/>
            <person name="Citroen M."/>
            <person name="Collymore A."/>
            <person name="Cooke P."/>
            <person name="Costello M."/>
            <person name="D'Aco K."/>
            <person name="Daza R."/>
            <person name="De Haan G."/>
            <person name="DeGray S."/>
            <person name="DeMaso C."/>
            <person name="Dhargay N."/>
            <person name="Dooley K."/>
            <person name="Dooley E."/>
            <person name="Doricent M."/>
            <person name="Dorje P."/>
            <person name="Dorjee K."/>
            <person name="Dupes A."/>
            <person name="Elong R."/>
            <person name="Falk J."/>
            <person name="Farina A."/>
            <person name="Faro S."/>
            <person name="Ferguson D."/>
            <person name="Fisher S."/>
            <person name="Foley C.D."/>
            <person name="Franke A."/>
            <person name="Friedrich D."/>
            <person name="Gadbois L."/>
            <person name="Gearin G."/>
            <person name="Gearin C.R."/>
            <person name="Giannoukos G."/>
            <person name="Goode T."/>
            <person name="Graham J."/>
            <person name="Grandbois E."/>
            <person name="Grewal S."/>
            <person name="Gyaltsen K."/>
            <person name="Hafez N."/>
            <person name="Hagos B."/>
            <person name="Hall J."/>
            <person name="Henson C."/>
            <person name="Hollinger A."/>
            <person name="Honan T."/>
            <person name="Huard M.D."/>
            <person name="Hughes L."/>
            <person name="Hurhula B."/>
            <person name="Husby M.E."/>
            <person name="Kamat A."/>
            <person name="Kanga B."/>
            <person name="Kashin S."/>
            <person name="Khazanovich D."/>
            <person name="Kisner P."/>
            <person name="Lance K."/>
            <person name="Lara M."/>
            <person name="Lee W."/>
            <person name="Lennon N."/>
            <person name="Letendre F."/>
            <person name="LeVine R."/>
            <person name="Lipovsky A."/>
            <person name="Liu X."/>
            <person name="Liu J."/>
            <person name="Liu S."/>
            <person name="Lokyitsang T."/>
            <person name="Lokyitsang Y."/>
            <person name="Lubonja R."/>
            <person name="Lui A."/>
            <person name="MacDonald P."/>
            <person name="Magnisalis V."/>
            <person name="Maru K."/>
            <person name="Matthews C."/>
            <person name="McCusker W."/>
            <person name="McDonough S."/>
            <person name="Mehta T."/>
            <person name="Meldrim J."/>
            <person name="Meneus L."/>
            <person name="Mihai O."/>
            <person name="Mihalev A."/>
            <person name="Mihova T."/>
            <person name="Mittelman R."/>
            <person name="Mlenga V."/>
            <person name="Montmayeur A."/>
            <person name="Mulrain L."/>
            <person name="Navidi A."/>
            <person name="Naylor J."/>
            <person name="Negash T."/>
            <person name="Nguyen T."/>
            <person name="Nguyen N."/>
            <person name="Nicol R."/>
            <person name="Norbu C."/>
            <person name="Norbu N."/>
            <person name="Novod N."/>
            <person name="O'Neill B."/>
            <person name="Osman S."/>
            <person name="Markiewicz E."/>
            <person name="Oyono O.L."/>
            <person name="Patti C."/>
            <person name="Phunkhang P."/>
            <person name="Pierre F."/>
            <person name="Priest M."/>
            <person name="Raghuraman S."/>
            <person name="Rege F."/>
            <person name="Reyes R."/>
            <person name="Rise C."/>
            <person name="Rogov P."/>
            <person name="Ross K."/>
            <person name="Ryan E."/>
            <person name="Settipalli S."/>
            <person name="Shea T."/>
            <person name="Sherpa N."/>
            <person name="Shi L."/>
            <person name="Shih D."/>
            <person name="Sparrow T."/>
            <person name="Spaulding J."/>
            <person name="Stalker J."/>
            <person name="Stange-Thomann N."/>
            <person name="Stavropoulos S."/>
            <person name="Stone C."/>
            <person name="Strader C."/>
            <person name="Tesfaye S."/>
            <person name="Thomson T."/>
            <person name="Thoulutsang Y."/>
            <person name="Thoulutsang D."/>
            <person name="Topham K."/>
            <person name="Topping I."/>
            <person name="Tsamla T."/>
            <person name="Vassiliev H."/>
            <person name="Vo A."/>
            <person name="Wangchuk T."/>
            <person name="Wangdi T."/>
            <person name="Weiand M."/>
            <person name="Wilkinson J."/>
            <person name="Wilson A."/>
            <person name="Yadav S."/>
            <person name="Young G."/>
            <person name="Yu Q."/>
            <person name="Zembek L."/>
            <person name="Zhong D."/>
            <person name="Zimmer A."/>
            <person name="Zwirko Z."/>
            <person name="Jaffe D.B."/>
            <person name="Alvarez P."/>
            <person name="Brockman W."/>
            <person name="Butler J."/>
            <person name="Chin C."/>
            <person name="Gnerre S."/>
            <person name="Grabherr M."/>
            <person name="Kleber M."/>
            <person name="Mauceli E."/>
            <person name="MacCallum I."/>
        </authorList>
    </citation>
    <scope>NUCLEOTIDE SEQUENCE [LARGE SCALE GENOMIC DNA]</scope>
    <source>
        <strain evidence="10">Tucson 15081-1352.22</strain>
    </source>
</reference>
<dbReference type="KEGG" id="dmo:Dmoj_GI16755"/>
<proteinExistence type="predicted"/>
<feature type="transmembrane region" description="Helical" evidence="6">
    <location>
        <begin position="480"/>
        <end position="502"/>
    </location>
</feature>
<feature type="region of interest" description="Disordered" evidence="5">
    <location>
        <begin position="1"/>
        <end position="56"/>
    </location>
</feature>
<keyword evidence="3 6" id="KW-1133">Transmembrane helix</keyword>
<feature type="domain" description="Dendritic cell-specific transmembrane protein-like" evidence="7">
    <location>
        <begin position="427"/>
        <end position="616"/>
    </location>
</feature>
<dbReference type="InterPro" id="IPR012858">
    <property type="entry name" value="DC_STAMP-like"/>
</dbReference>
<comment type="subcellular location">
    <subcellularLocation>
        <location evidence="1">Membrane</location>
        <topology evidence="1">Multi-pass membrane protein</topology>
    </subcellularLocation>
</comment>
<evidence type="ECO:0000256" key="4">
    <source>
        <dbReference type="ARBA" id="ARBA00023136"/>
    </source>
</evidence>
<dbReference type="AlphaFoldDB" id="A0A0Q9XRQ3"/>
<evidence type="ECO:0000256" key="3">
    <source>
        <dbReference type="ARBA" id="ARBA00022989"/>
    </source>
</evidence>
<dbReference type="GO" id="GO:0016020">
    <property type="term" value="C:membrane"/>
    <property type="evidence" value="ECO:0007669"/>
    <property type="project" value="UniProtKB-SubCell"/>
</dbReference>
<feature type="transmembrane region" description="Helical" evidence="6">
    <location>
        <begin position="171"/>
        <end position="190"/>
    </location>
</feature>
<evidence type="ECO:0000256" key="2">
    <source>
        <dbReference type="ARBA" id="ARBA00022692"/>
    </source>
</evidence>
<feature type="domain" description="E3 ubiquitin-protein ligase DCST1-like C-terminal" evidence="8">
    <location>
        <begin position="673"/>
        <end position="715"/>
    </location>
</feature>
<evidence type="ECO:0000313" key="9">
    <source>
        <dbReference type="EMBL" id="KRG07662.1"/>
    </source>
</evidence>
<evidence type="ECO:0000256" key="5">
    <source>
        <dbReference type="SAM" id="MobiDB-lite"/>
    </source>
</evidence>
<keyword evidence="2 6" id="KW-0812">Transmembrane</keyword>
<dbReference type="Pfam" id="PF26039">
    <property type="entry name" value="Dcst2"/>
    <property type="match status" value="1"/>
</dbReference>
<dbReference type="EMBL" id="CH933816">
    <property type="protein sequence ID" value="KRG07662.1"/>
    <property type="molecule type" value="Genomic_DNA"/>
</dbReference>
<dbReference type="InParanoid" id="A0A0Q9XRQ3"/>
<dbReference type="Pfam" id="PF07782">
    <property type="entry name" value="DC_STAMP"/>
    <property type="match status" value="1"/>
</dbReference>